<dbReference type="Pfam" id="PF03575">
    <property type="entry name" value="Peptidase_S51"/>
    <property type="match status" value="1"/>
</dbReference>
<evidence type="ECO:0000256" key="3">
    <source>
        <dbReference type="ARBA" id="ARBA00006534"/>
    </source>
</evidence>
<gene>
    <name evidence="10" type="ORF">J4050_08590</name>
</gene>
<comment type="function">
    <text evidence="2">Exopeptidase that catalyzes the hydrolytic cleavage of multi-L-arginyl-poly-L-aspartic acid (cyanophycin; a water-insoluble reserve polymer) into aspartate-arginine dipeptides.</text>
</comment>
<evidence type="ECO:0000313" key="10">
    <source>
        <dbReference type="EMBL" id="MBO3116802.1"/>
    </source>
</evidence>
<dbReference type="InterPro" id="IPR005320">
    <property type="entry name" value="Peptidase_S51"/>
</dbReference>
<dbReference type="Gene3D" id="3.40.50.880">
    <property type="match status" value="1"/>
</dbReference>
<accession>A0ABS3T226</accession>
<proteinExistence type="inferred from homology"/>
<evidence type="ECO:0000256" key="7">
    <source>
        <dbReference type="ARBA" id="ARBA00022801"/>
    </source>
</evidence>
<evidence type="ECO:0000313" key="11">
    <source>
        <dbReference type="Proteomes" id="UP000676776"/>
    </source>
</evidence>
<name>A0ABS3T226_9FLAO</name>
<feature type="signal peptide" evidence="9">
    <location>
        <begin position="1"/>
        <end position="22"/>
    </location>
</feature>
<dbReference type="GO" id="GO:0004180">
    <property type="term" value="F:carboxypeptidase activity"/>
    <property type="evidence" value="ECO:0007669"/>
    <property type="project" value="UniProtKB-KW"/>
</dbReference>
<dbReference type="PANTHER" id="PTHR36175">
    <property type="entry name" value="CYANOPHYCINASE"/>
    <property type="match status" value="1"/>
</dbReference>
<dbReference type="GO" id="GO:0008241">
    <property type="term" value="F:peptidyl-dipeptidase activity"/>
    <property type="evidence" value="ECO:0007669"/>
    <property type="project" value="UniProtKB-EC"/>
</dbReference>
<dbReference type="CDD" id="cd03145">
    <property type="entry name" value="GAT1_cyanophycinase"/>
    <property type="match status" value="1"/>
</dbReference>
<keyword evidence="8" id="KW-0720">Serine protease</keyword>
<dbReference type="SUPFAM" id="SSF52317">
    <property type="entry name" value="Class I glutamine amidotransferase-like"/>
    <property type="match status" value="1"/>
</dbReference>
<keyword evidence="9" id="KW-0732">Signal</keyword>
<comment type="caution">
    <text evidence="10">The sequence shown here is derived from an EMBL/GenBank/DDBJ whole genome shotgun (WGS) entry which is preliminary data.</text>
</comment>
<evidence type="ECO:0000256" key="5">
    <source>
        <dbReference type="ARBA" id="ARBA00015719"/>
    </source>
</evidence>
<keyword evidence="11" id="KW-1185">Reference proteome</keyword>
<dbReference type="InterPro" id="IPR011811">
    <property type="entry name" value="Peptidase_S51_cyanophycinase"/>
</dbReference>
<dbReference type="PANTHER" id="PTHR36175:SF1">
    <property type="entry name" value="CYANOPHYCINASE"/>
    <property type="match status" value="1"/>
</dbReference>
<evidence type="ECO:0000256" key="8">
    <source>
        <dbReference type="ARBA" id="ARBA00022825"/>
    </source>
</evidence>
<evidence type="ECO:0000256" key="6">
    <source>
        <dbReference type="ARBA" id="ARBA00022670"/>
    </source>
</evidence>
<keyword evidence="10" id="KW-0121">Carboxypeptidase</keyword>
<sequence length="292" mass="32864">MLRIKMPFLLFIVLLLPVENIAQENEITTGNKNGTLIAIGGGEIGHTNIMKEFRKLAGGDSAKIVVIPTAFVRNNEIDTMLLKRNFKEYGIPNFTILHTSDSIEANTDEFVKPIKEATGIYFTGGRHWRIADSYLNTKVHKELLKLLDRGGVIAGSSAGATIQGSYLARGDTKNNQIMMGDHEIGFGFISNIAIDQHVLSRNRQFDMFIILENKPELLGVGIDESTAIVVKGDILEVIGESYVIIYDKSFWSIESNPFDEETYKKIPNKNQLFYFLKSGDKYNLRERKVIRN</sequence>
<evidence type="ECO:0000256" key="1">
    <source>
        <dbReference type="ARBA" id="ARBA00001092"/>
    </source>
</evidence>
<dbReference type="EMBL" id="JAGEVF010000006">
    <property type="protein sequence ID" value="MBO3116802.1"/>
    <property type="molecule type" value="Genomic_DNA"/>
</dbReference>
<feature type="chain" id="PRO_5046464316" description="Cyanophycinase" evidence="9">
    <location>
        <begin position="23"/>
        <end position="292"/>
    </location>
</feature>
<organism evidence="10 11">
    <name type="scientific">Winogradskyella pelagia</name>
    <dbReference type="NCBI Taxonomy" id="2819984"/>
    <lineage>
        <taxon>Bacteria</taxon>
        <taxon>Pseudomonadati</taxon>
        <taxon>Bacteroidota</taxon>
        <taxon>Flavobacteriia</taxon>
        <taxon>Flavobacteriales</taxon>
        <taxon>Flavobacteriaceae</taxon>
        <taxon>Winogradskyella</taxon>
    </lineage>
</organism>
<comment type="similarity">
    <text evidence="3">Belongs to the peptidase S51 family.</text>
</comment>
<keyword evidence="7 10" id="KW-0378">Hydrolase</keyword>
<protein>
    <recommendedName>
        <fullName evidence="5">Cyanophycinase</fullName>
        <ecNumber evidence="4">3.4.15.6</ecNumber>
    </recommendedName>
</protein>
<evidence type="ECO:0000256" key="9">
    <source>
        <dbReference type="SAM" id="SignalP"/>
    </source>
</evidence>
<evidence type="ECO:0000256" key="4">
    <source>
        <dbReference type="ARBA" id="ARBA00013115"/>
    </source>
</evidence>
<keyword evidence="6" id="KW-0645">Protease</keyword>
<evidence type="ECO:0000256" key="2">
    <source>
        <dbReference type="ARBA" id="ARBA00002039"/>
    </source>
</evidence>
<dbReference type="InterPro" id="IPR029062">
    <property type="entry name" value="Class_I_gatase-like"/>
</dbReference>
<reference evidence="10 11" key="1">
    <citation type="submission" date="2021-03" db="EMBL/GenBank/DDBJ databases">
        <title>Winogradskyella sp. nov., isolated from costal sediment.</title>
        <authorList>
            <person name="Gao C."/>
        </authorList>
    </citation>
    <scope>NUCLEOTIDE SEQUENCE [LARGE SCALE GENOMIC DNA]</scope>
    <source>
        <strain evidence="10 11">DF17</strain>
    </source>
</reference>
<comment type="catalytic activity">
    <reaction evidence="1">
        <text>[L-4-(L-arginin-2-N-yl)aspartate](n) + H2O = [L-4-(L-arginin-2-N-yl)aspartate](n-1) + L-4-(L-arginin-2-N-yl)aspartate</text>
        <dbReference type="Rhea" id="RHEA:12845"/>
        <dbReference type="Rhea" id="RHEA-COMP:13728"/>
        <dbReference type="Rhea" id="RHEA-COMP:13734"/>
        <dbReference type="ChEBI" id="CHEBI:15377"/>
        <dbReference type="ChEBI" id="CHEBI:137986"/>
        <dbReference type="ChEBI" id="CHEBI:137991"/>
        <dbReference type="EC" id="3.4.15.6"/>
    </reaction>
</comment>
<dbReference type="Proteomes" id="UP000676776">
    <property type="component" value="Unassembled WGS sequence"/>
</dbReference>
<dbReference type="EC" id="3.4.15.6" evidence="4"/>
<dbReference type="NCBIfam" id="TIGR02069">
    <property type="entry name" value="cyanophycinase"/>
    <property type="match status" value="1"/>
</dbReference>